<accession>A0A4R6AWA7</accession>
<evidence type="ECO:0000313" key="2">
    <source>
        <dbReference type="EMBL" id="TDL86303.1"/>
    </source>
</evidence>
<sequence>MDPPQYFTASDGLELAYRDEGTGPALLCLCGLTRNMADFDFVARDFADQARIIRLDTRGRGASAYDPDYRNYSLAREAQDALDLLDHLGLDQAAILGTSRGGLIAMSLAATHRDRLSGVCLNDIGPEIDGSGLGHIFTYLGVAPRQRTLDDGAAALKAASEPRFPGVPLDRWRLHAERIWRQTPNGLALRYDWRLRNAVLEQSATGAVVDLWPLFDAFAGLPLALIRGANSDLLSTETTAKMQERRPDMIVAEVPDRGHVPFLDEPEAQTAISQFLAALK</sequence>
<keyword evidence="2" id="KW-0378">Hydrolase</keyword>
<evidence type="ECO:0000259" key="1">
    <source>
        <dbReference type="Pfam" id="PF00561"/>
    </source>
</evidence>
<dbReference type="Pfam" id="PF00561">
    <property type="entry name" value="Abhydrolase_1"/>
    <property type="match status" value="1"/>
</dbReference>
<dbReference type="EMBL" id="SMZO01000034">
    <property type="protein sequence ID" value="TDL86303.1"/>
    <property type="molecule type" value="Genomic_DNA"/>
</dbReference>
<proteinExistence type="predicted"/>
<evidence type="ECO:0000313" key="3">
    <source>
        <dbReference type="Proteomes" id="UP000294562"/>
    </source>
</evidence>
<keyword evidence="3" id="KW-1185">Reference proteome</keyword>
<dbReference type="SUPFAM" id="SSF53474">
    <property type="entry name" value="alpha/beta-Hydrolases"/>
    <property type="match status" value="1"/>
</dbReference>
<dbReference type="InterPro" id="IPR000073">
    <property type="entry name" value="AB_hydrolase_1"/>
</dbReference>
<gene>
    <name evidence="2" type="ORF">E2L05_13825</name>
</gene>
<dbReference type="PANTHER" id="PTHR43798:SF33">
    <property type="entry name" value="HYDROLASE, PUTATIVE (AFU_ORTHOLOGUE AFUA_2G14860)-RELATED"/>
    <property type="match status" value="1"/>
</dbReference>
<dbReference type="AlphaFoldDB" id="A0A4R6AWA7"/>
<dbReference type="Proteomes" id="UP000294562">
    <property type="component" value="Unassembled WGS sequence"/>
</dbReference>
<dbReference type="InterPro" id="IPR029058">
    <property type="entry name" value="AB_hydrolase_fold"/>
</dbReference>
<dbReference type="OrthoDB" id="9791366at2"/>
<dbReference type="GO" id="GO:0016020">
    <property type="term" value="C:membrane"/>
    <property type="evidence" value="ECO:0007669"/>
    <property type="project" value="TreeGrafter"/>
</dbReference>
<reference evidence="2 3" key="1">
    <citation type="submission" date="2019-03" db="EMBL/GenBank/DDBJ databases">
        <title>Rhodobacteraceae bacterium SM1902, a new member of the family Rhodobacteraceae isolated from Yantai.</title>
        <authorList>
            <person name="Sun Y."/>
        </authorList>
    </citation>
    <scope>NUCLEOTIDE SEQUENCE [LARGE SCALE GENOMIC DNA]</scope>
    <source>
        <strain evidence="2 3">SM1902</strain>
    </source>
</reference>
<dbReference type="InterPro" id="IPR050266">
    <property type="entry name" value="AB_hydrolase_sf"/>
</dbReference>
<dbReference type="Gene3D" id="3.40.50.1820">
    <property type="entry name" value="alpha/beta hydrolase"/>
    <property type="match status" value="1"/>
</dbReference>
<protein>
    <submittedName>
        <fullName evidence="2">Alpha/beta hydrolase</fullName>
    </submittedName>
</protein>
<dbReference type="GO" id="GO:0016787">
    <property type="term" value="F:hydrolase activity"/>
    <property type="evidence" value="ECO:0007669"/>
    <property type="project" value="UniProtKB-KW"/>
</dbReference>
<comment type="caution">
    <text evidence="2">The sequence shown here is derived from an EMBL/GenBank/DDBJ whole genome shotgun (WGS) entry which is preliminary data.</text>
</comment>
<feature type="domain" description="AB hydrolase-1" evidence="1">
    <location>
        <begin position="24"/>
        <end position="266"/>
    </location>
</feature>
<name>A0A4R6AWA7_9RHOB</name>
<dbReference type="PANTHER" id="PTHR43798">
    <property type="entry name" value="MONOACYLGLYCEROL LIPASE"/>
    <property type="match status" value="1"/>
</dbReference>
<organism evidence="2 3">
    <name type="scientific">Meridianimarinicoccus aquatilis</name>
    <dbReference type="NCBI Taxonomy" id="2552766"/>
    <lineage>
        <taxon>Bacteria</taxon>
        <taxon>Pseudomonadati</taxon>
        <taxon>Pseudomonadota</taxon>
        <taxon>Alphaproteobacteria</taxon>
        <taxon>Rhodobacterales</taxon>
        <taxon>Paracoccaceae</taxon>
        <taxon>Meridianimarinicoccus</taxon>
    </lineage>
</organism>